<sequence>MSEQSTPTSAATTSSEKPVPTLAEFVRKYDTEQLIKFLRENDLQLNDAHFEILRNEEVNGRAFLNSTKQDFIDYGLKGGPAKMLTDFAKEVKEKKLKSFSSCKTKQEVKEVFNKFGYEDADITSILPFKPETVDIDSNDKDLKYCVTDLKRNIRLYGSASEINEAERCHYISSIIHASIHIARKITNKTIIPKCQFEIIGDERTGRVDYAVKVKDNIGNEELIAITEAKQSDVLMGFRQNVLQLTASHHKNSKKRNAEEAFGKDAFDYLYGIVTTVLPFKKRYSIDIDESALEDDSRFCQDVKKVVQASLVETQNGKEVMPEVRLSIDNSVSAVDLSNSVVAQQNNADTKSIEGVPDKGIDDFIPEEPVPKHTNTNECQKVIGITKSNAHVTKSSEVSISIPITQVSNSSGAVTSSLHEITPSLPLSHTSNSEDKIGEDNKSSPETVPEKEILIRNESDIDALILLLQQKFKMSKKILDKWKADIVFEFRDNTKYWKKERESMPEADFLEYKKNFEAKMGVPTTPHKNELKNKSLALIEYA</sequence>
<feature type="region of interest" description="Disordered" evidence="1">
    <location>
        <begin position="421"/>
        <end position="447"/>
    </location>
</feature>
<dbReference type="EMBL" id="CAJVQB010021530">
    <property type="protein sequence ID" value="CAG8797314.1"/>
    <property type="molecule type" value="Genomic_DNA"/>
</dbReference>
<gene>
    <name evidence="2" type="ORF">GMARGA_LOCUS22365</name>
</gene>
<protein>
    <submittedName>
        <fullName evidence="2">31452_t:CDS:1</fullName>
    </submittedName>
</protein>
<accession>A0ABN7VT38</accession>
<dbReference type="Proteomes" id="UP000789901">
    <property type="component" value="Unassembled WGS sequence"/>
</dbReference>
<dbReference type="Gene3D" id="1.10.150.50">
    <property type="entry name" value="Transcription Factor, Ets-1"/>
    <property type="match status" value="1"/>
</dbReference>
<name>A0ABN7VT38_GIGMA</name>
<comment type="caution">
    <text evidence="2">The sequence shown here is derived from an EMBL/GenBank/DDBJ whole genome shotgun (WGS) entry which is preliminary data.</text>
</comment>
<feature type="compositionally biased region" description="Polar residues" evidence="1">
    <location>
        <begin position="421"/>
        <end position="430"/>
    </location>
</feature>
<evidence type="ECO:0000256" key="1">
    <source>
        <dbReference type="SAM" id="MobiDB-lite"/>
    </source>
</evidence>
<reference evidence="2 3" key="1">
    <citation type="submission" date="2021-06" db="EMBL/GenBank/DDBJ databases">
        <authorList>
            <person name="Kallberg Y."/>
            <person name="Tangrot J."/>
            <person name="Rosling A."/>
        </authorList>
    </citation>
    <scope>NUCLEOTIDE SEQUENCE [LARGE SCALE GENOMIC DNA]</scope>
    <source>
        <strain evidence="2 3">120-4 pot B 10/14</strain>
    </source>
</reference>
<evidence type="ECO:0000313" key="2">
    <source>
        <dbReference type="EMBL" id="CAG8797314.1"/>
    </source>
</evidence>
<dbReference type="InterPro" id="IPR013761">
    <property type="entry name" value="SAM/pointed_sf"/>
</dbReference>
<organism evidence="2 3">
    <name type="scientific">Gigaspora margarita</name>
    <dbReference type="NCBI Taxonomy" id="4874"/>
    <lineage>
        <taxon>Eukaryota</taxon>
        <taxon>Fungi</taxon>
        <taxon>Fungi incertae sedis</taxon>
        <taxon>Mucoromycota</taxon>
        <taxon>Glomeromycotina</taxon>
        <taxon>Glomeromycetes</taxon>
        <taxon>Diversisporales</taxon>
        <taxon>Gigasporaceae</taxon>
        <taxon>Gigaspora</taxon>
    </lineage>
</organism>
<evidence type="ECO:0000313" key="3">
    <source>
        <dbReference type="Proteomes" id="UP000789901"/>
    </source>
</evidence>
<keyword evidence="3" id="KW-1185">Reference proteome</keyword>
<feature type="compositionally biased region" description="Basic and acidic residues" evidence="1">
    <location>
        <begin position="431"/>
        <end position="447"/>
    </location>
</feature>
<proteinExistence type="predicted"/>